<dbReference type="PANTHER" id="PTHR24414">
    <property type="entry name" value="F-BOX/KELCH-REPEAT PROTEIN SKIP4"/>
    <property type="match status" value="1"/>
</dbReference>
<dbReference type="Gramene" id="Tc02v2_t022200.1">
    <property type="protein sequence ID" value="Tc02v2_p022200.1"/>
    <property type="gene ID" value="Tc02v2_g022200"/>
</dbReference>
<dbReference type="InterPro" id="IPR001810">
    <property type="entry name" value="F-box_dom"/>
</dbReference>
<accession>A0AB32VKL2</accession>
<dbReference type="Gene3D" id="1.20.1280.50">
    <property type="match status" value="1"/>
</dbReference>
<dbReference type="AlphaFoldDB" id="A0AB32VKL2"/>
<sequence>MPPFCPLSHYASVCLSTLPSNITKPKSQNTERKARRKGHHFMMTEEHKVEAETEAQVAIHPDVLETIFSYLPLIHLLPASRVSKSWNAAAFSSLRFNKTKPWLIVHTQNIRAPHATTAIAYDPRSEVWLQIHQNLPTRHVSALRSSNSTLLYVLIPSKFSFSIDPFHLTWRHVKPPAVWRTDPVVALVGHRIVVAGGACDFEDDPLAVEIYDINTRTWEKSESMPATLKGSAASTWLSVAANTKTMYVMQKMSGVTHSFNPSSKIWSGPYNLRPDRNIYFSVIRFRVDSLIMLGFLGDPENPNGMKVWELSGESLEFCKEIGMMPKELVEKLKGEGPSFSSVIVNSMADIFCIYNPEEPEELVVFEVGHKGLCRWGSLKNAAVSDRGMVAERMVLTCSDVGLGDLGRAVWSGQGSFTVI</sequence>
<evidence type="ECO:0000313" key="2">
    <source>
        <dbReference type="Proteomes" id="UP000694886"/>
    </source>
</evidence>
<dbReference type="SUPFAM" id="SSF117281">
    <property type="entry name" value="Kelch motif"/>
    <property type="match status" value="1"/>
</dbReference>
<dbReference type="Gene3D" id="2.120.10.80">
    <property type="entry name" value="Kelch-type beta propeller"/>
    <property type="match status" value="1"/>
</dbReference>
<evidence type="ECO:0000313" key="3">
    <source>
        <dbReference type="RefSeq" id="XP_007044706.2"/>
    </source>
</evidence>
<dbReference type="InterPro" id="IPR050354">
    <property type="entry name" value="F-box/kelch-repeat_ARATH"/>
</dbReference>
<dbReference type="InterPro" id="IPR011498">
    <property type="entry name" value="Kelch_2"/>
</dbReference>
<dbReference type="Pfam" id="PF07646">
    <property type="entry name" value="Kelch_2"/>
    <property type="match status" value="1"/>
</dbReference>
<dbReference type="PANTHER" id="PTHR24414:SF44">
    <property type="entry name" value="F-BOX DOMAIN-CONTAINING PROTEIN"/>
    <property type="match status" value="1"/>
</dbReference>
<name>A0AB32VKL2_THECC</name>
<reference evidence="3" key="2">
    <citation type="submission" date="2025-08" db="UniProtKB">
        <authorList>
            <consortium name="RefSeq"/>
        </authorList>
    </citation>
    <scope>IDENTIFICATION</scope>
</reference>
<organism evidence="2 3">
    <name type="scientific">Theobroma cacao</name>
    <name type="common">Cacao</name>
    <name type="synonym">Cocoa</name>
    <dbReference type="NCBI Taxonomy" id="3641"/>
    <lineage>
        <taxon>Eukaryota</taxon>
        <taxon>Viridiplantae</taxon>
        <taxon>Streptophyta</taxon>
        <taxon>Embryophyta</taxon>
        <taxon>Tracheophyta</taxon>
        <taxon>Spermatophyta</taxon>
        <taxon>Magnoliopsida</taxon>
        <taxon>eudicotyledons</taxon>
        <taxon>Gunneridae</taxon>
        <taxon>Pentapetalae</taxon>
        <taxon>rosids</taxon>
        <taxon>malvids</taxon>
        <taxon>Malvales</taxon>
        <taxon>Malvaceae</taxon>
        <taxon>Byttnerioideae</taxon>
        <taxon>Theobroma</taxon>
    </lineage>
</organism>
<dbReference type="Pfam" id="PF12937">
    <property type="entry name" value="F-box-like"/>
    <property type="match status" value="1"/>
</dbReference>
<evidence type="ECO:0000259" key="1">
    <source>
        <dbReference type="SMART" id="SM00256"/>
    </source>
</evidence>
<gene>
    <name evidence="3" type="primary">LOC18609506</name>
</gene>
<proteinExistence type="predicted"/>
<dbReference type="SUPFAM" id="SSF81383">
    <property type="entry name" value="F-box domain"/>
    <property type="match status" value="1"/>
</dbReference>
<dbReference type="InterPro" id="IPR036047">
    <property type="entry name" value="F-box-like_dom_sf"/>
</dbReference>
<dbReference type="Proteomes" id="UP000694886">
    <property type="component" value="Chromosome 2"/>
</dbReference>
<feature type="domain" description="F-box" evidence="1">
    <location>
        <begin position="59"/>
        <end position="98"/>
    </location>
</feature>
<protein>
    <submittedName>
        <fullName evidence="3">F-box/kelch-repeat protein At1g23390</fullName>
    </submittedName>
</protein>
<dbReference type="KEGG" id="tcc:18609506"/>
<dbReference type="SMART" id="SM00256">
    <property type="entry name" value="FBOX"/>
    <property type="match status" value="1"/>
</dbReference>
<dbReference type="GeneID" id="18609506"/>
<reference evidence="2" key="1">
    <citation type="journal article" date="1997" name="Nucleic Acids Res.">
        <title>tRNAscan-SE: a program for improved detection of transfer RNA genes in genomic sequence.</title>
        <authorList>
            <person name="Lowe T.M."/>
            <person name="Eddy S.R."/>
        </authorList>
    </citation>
    <scope>NUCLEOTIDE SEQUENCE [LARGE SCALE GENOMIC DNA]</scope>
    <source>
        <strain evidence="2">r\B97-61/B2</strain>
    </source>
</reference>
<dbReference type="InterPro" id="IPR015915">
    <property type="entry name" value="Kelch-typ_b-propeller"/>
</dbReference>
<dbReference type="RefSeq" id="XP_007044706.2">
    <property type="nucleotide sequence ID" value="XM_007044644.2"/>
</dbReference>